<accession>A0A1C9CHV7</accession>
<protein>
    <recommendedName>
        <fullName evidence="6">Probable small ribosomal subunit protein cS23</fullName>
    </recommendedName>
</protein>
<gene>
    <name evidence="7" type="primary">ycf65</name>
    <name evidence="7" type="ORF">Plocam_138</name>
</gene>
<dbReference type="GeneID" id="29074431"/>
<keyword evidence="5 6" id="KW-0687">Ribonucleoprotein</keyword>
<dbReference type="PANTHER" id="PTHR35108:SF1">
    <property type="entry name" value="OS04G0461100 PROTEIN"/>
    <property type="match status" value="1"/>
</dbReference>
<organism evidence="7">
    <name type="scientific">Plocamium cartilagineum</name>
    <name type="common">Red comb weed</name>
    <name type="synonym">Gelidium cartilagineum</name>
    <dbReference type="NCBI Taxonomy" id="31452"/>
    <lineage>
        <taxon>Eukaryota</taxon>
        <taxon>Rhodophyta</taxon>
        <taxon>Florideophyceae</taxon>
        <taxon>Rhodymeniophycidae</taxon>
        <taxon>Plocamiales</taxon>
        <taxon>Plocamiaceae</taxon>
        <taxon>Plocamium</taxon>
    </lineage>
</organism>
<comment type="subunit">
    <text evidence="3 6">Part of the 30S ribosomal subunit.</text>
</comment>
<dbReference type="GO" id="GO:0006412">
    <property type="term" value="P:translation"/>
    <property type="evidence" value="ECO:0007669"/>
    <property type="project" value="UniProtKB-UniRule"/>
</dbReference>
<dbReference type="InterPro" id="IPR006924">
    <property type="entry name" value="Ribosomal_cS23-like"/>
</dbReference>
<proteinExistence type="inferred from homology"/>
<dbReference type="EMBL" id="KX284727">
    <property type="protein sequence ID" value="AOM67974.1"/>
    <property type="molecule type" value="Genomic_DNA"/>
</dbReference>
<dbReference type="AlphaFoldDB" id="A0A1C9CHV7"/>
<dbReference type="GO" id="GO:1990904">
    <property type="term" value="C:ribonucleoprotein complex"/>
    <property type="evidence" value="ECO:0007669"/>
    <property type="project" value="UniProtKB-KW"/>
</dbReference>
<dbReference type="PANTHER" id="PTHR35108">
    <property type="entry name" value="30S RIBOSOMAL PROTEIN 3, CHLOROPLASTIC"/>
    <property type="match status" value="1"/>
</dbReference>
<keyword evidence="7" id="KW-0934">Plastid</keyword>
<dbReference type="InterPro" id="IPR038447">
    <property type="entry name" value="PSRP-3/Ycf65_sf"/>
</dbReference>
<comment type="similarity">
    <text evidence="2 6">Belongs to the chloroplast-specific ribosomal protein cS23 family.</text>
</comment>
<dbReference type="HAMAP" id="MF_00619">
    <property type="entry name" value="Ribosomal_plastid_cS23"/>
    <property type="match status" value="1"/>
</dbReference>
<evidence type="ECO:0000256" key="1">
    <source>
        <dbReference type="ARBA" id="ARBA00002396"/>
    </source>
</evidence>
<dbReference type="NCBIfam" id="NF002740">
    <property type="entry name" value="PRK02724.1"/>
    <property type="match status" value="1"/>
</dbReference>
<evidence type="ECO:0000256" key="5">
    <source>
        <dbReference type="ARBA" id="ARBA00023274"/>
    </source>
</evidence>
<comment type="function">
    <text evidence="1 6">Probably a ribosomal protein or a ribosome-associated protein.</text>
</comment>
<reference evidence="7" key="1">
    <citation type="journal article" date="2016" name="BMC Biol.">
        <title>Parallel evolution of highly conserved plastid genome architecture in red seaweeds and seed plants.</title>
        <authorList>
            <person name="Lee J."/>
            <person name="Cho C.H."/>
            <person name="Park S.I."/>
            <person name="Choi J.W."/>
            <person name="Song H.S."/>
            <person name="West J.A."/>
            <person name="Bhattacharya D."/>
            <person name="Yoon H.S."/>
        </authorList>
    </citation>
    <scope>NUCLEOTIDE SEQUENCE</scope>
</reference>
<dbReference type="Gene3D" id="3.30.390.140">
    <property type="match status" value="1"/>
</dbReference>
<evidence type="ECO:0000256" key="6">
    <source>
        <dbReference type="HAMAP-Rule" id="MF_00619"/>
    </source>
</evidence>
<evidence type="ECO:0000256" key="4">
    <source>
        <dbReference type="ARBA" id="ARBA00022980"/>
    </source>
</evidence>
<evidence type="ECO:0000256" key="3">
    <source>
        <dbReference type="ARBA" id="ARBA00011458"/>
    </source>
</evidence>
<dbReference type="InterPro" id="IPR057257">
    <property type="entry name" value="Ribosomal_cS23"/>
</dbReference>
<dbReference type="RefSeq" id="YP_009298036.1">
    <property type="nucleotide sequence ID" value="NC_031179.1"/>
</dbReference>
<dbReference type="GO" id="GO:0003735">
    <property type="term" value="F:structural constituent of ribosome"/>
    <property type="evidence" value="ECO:0007669"/>
    <property type="project" value="InterPro"/>
</dbReference>
<sequence>MSKFTFKILWLENNVAIAIDHIVGNNTSPLTAYFFWPRNDAWEQLKAELESKPWISDNEKVELLNKATEIINFWQEKGENKSFIKAQKQFPNFIFAGSN</sequence>
<evidence type="ECO:0000256" key="2">
    <source>
        <dbReference type="ARBA" id="ARBA00008561"/>
    </source>
</evidence>
<keyword evidence="4 6" id="KW-0689">Ribosomal protein</keyword>
<name>A0A1C9CHV7_PLOCA</name>
<evidence type="ECO:0000313" key="7">
    <source>
        <dbReference type="EMBL" id="AOM67974.1"/>
    </source>
</evidence>
<dbReference type="GO" id="GO:0005840">
    <property type="term" value="C:ribosome"/>
    <property type="evidence" value="ECO:0007669"/>
    <property type="project" value="UniProtKB-KW"/>
</dbReference>
<dbReference type="Pfam" id="PF04839">
    <property type="entry name" value="PSRP-3_Ycf65"/>
    <property type="match status" value="1"/>
</dbReference>
<geneLocation type="plastid" evidence="7"/>